<name>A0A8I0AEY5_9FIRM</name>
<evidence type="ECO:0000259" key="2">
    <source>
        <dbReference type="PROSITE" id="PS50043"/>
    </source>
</evidence>
<feature type="transmembrane region" description="Helical" evidence="1">
    <location>
        <begin position="327"/>
        <end position="347"/>
    </location>
</feature>
<dbReference type="InterPro" id="IPR000792">
    <property type="entry name" value="Tscrpt_reg_LuxR_C"/>
</dbReference>
<keyword evidence="1" id="KW-0472">Membrane</keyword>
<dbReference type="Gene3D" id="1.10.10.10">
    <property type="entry name" value="Winged helix-like DNA-binding domain superfamily/Winged helix DNA-binding domain"/>
    <property type="match status" value="1"/>
</dbReference>
<feature type="transmembrane region" description="Helical" evidence="1">
    <location>
        <begin position="136"/>
        <end position="154"/>
    </location>
</feature>
<feature type="transmembrane region" description="Helical" evidence="1">
    <location>
        <begin position="105"/>
        <end position="124"/>
    </location>
</feature>
<keyword evidence="1" id="KW-1133">Transmembrane helix</keyword>
<dbReference type="SUPFAM" id="SSF46894">
    <property type="entry name" value="C-terminal effector domain of the bipartite response regulators"/>
    <property type="match status" value="1"/>
</dbReference>
<dbReference type="AlphaFoldDB" id="A0A8I0AEY5"/>
<dbReference type="Pfam" id="PF00196">
    <property type="entry name" value="GerE"/>
    <property type="match status" value="1"/>
</dbReference>
<dbReference type="EMBL" id="JACOOX010000002">
    <property type="protein sequence ID" value="MBC5661859.1"/>
    <property type="molecule type" value="Genomic_DNA"/>
</dbReference>
<feature type="transmembrane region" description="Helical" evidence="1">
    <location>
        <begin position="293"/>
        <end position="315"/>
    </location>
</feature>
<evidence type="ECO:0000313" key="4">
    <source>
        <dbReference type="Proteomes" id="UP000615234"/>
    </source>
</evidence>
<feature type="transmembrane region" description="Helical" evidence="1">
    <location>
        <begin position="12"/>
        <end position="29"/>
    </location>
</feature>
<feature type="transmembrane region" description="Helical" evidence="1">
    <location>
        <begin position="359"/>
        <end position="384"/>
    </location>
</feature>
<dbReference type="GO" id="GO:0003677">
    <property type="term" value="F:DNA binding"/>
    <property type="evidence" value="ECO:0007669"/>
    <property type="project" value="InterPro"/>
</dbReference>
<feature type="transmembrane region" description="Helical" evidence="1">
    <location>
        <begin position="49"/>
        <end position="69"/>
    </location>
</feature>
<feature type="transmembrane region" description="Helical" evidence="1">
    <location>
        <begin position="197"/>
        <end position="218"/>
    </location>
</feature>
<dbReference type="InterPro" id="IPR016032">
    <property type="entry name" value="Sig_transdc_resp-reg_C-effctor"/>
</dbReference>
<evidence type="ECO:0000256" key="1">
    <source>
        <dbReference type="SAM" id="Phobius"/>
    </source>
</evidence>
<protein>
    <recommendedName>
        <fullName evidence="2">HTH luxR-type domain-containing protein</fullName>
    </recommendedName>
</protein>
<proteinExistence type="predicted"/>
<dbReference type="PROSITE" id="PS50043">
    <property type="entry name" value="HTH_LUXR_2"/>
    <property type="match status" value="1"/>
</dbReference>
<evidence type="ECO:0000313" key="3">
    <source>
        <dbReference type="EMBL" id="MBC5661859.1"/>
    </source>
</evidence>
<feature type="transmembrane region" description="Helical" evidence="1">
    <location>
        <begin position="264"/>
        <end position="287"/>
    </location>
</feature>
<sequence length="516" mass="57615">MSGQENHKEKYRNYILVITGLAVFNFLFLGTEYFFDDRMAELVPADRVVWAQSIILTVSAAGFLVYPILKRYRGSRQGMVMQIISGVICMLSIWMMTGNRSERSLLIWGCMFFLFAGMFGSKVHDQAADILKNSNHMALMVGTAYAAGLLLQFVNNNLITDNRIQASMLLIFVVIFVILVDCFKIEDEAEVQNNASIHPGLTCGALVCCVLLMTFIFAALDNIVTYYHAKGAIDVGEWPRLLLALSGILAGILFDLKKRRYMSLVMYCVTVLSVLCILLIGIGGSILAGLLVFYPAAGFFVVFFTTGFMEVSYYTRVPALWAGFGRAINNIGAGIIGFISTMLPYTMSVNADGNGNGEGLSPMLLASIVILILFVMISIAMFIYSSQLRVNIIEERFERKEDMDGLTVEVASATTGSVFDSVSGKHDNESENVIKESDSTDAVDYFARFAEKYRLTDREQEVLRELLESDESVQNIAGKLYISRTALYKHISSLNEKTDTRSRIGLIQFYYAWRNR</sequence>
<accession>A0A8I0AEY5</accession>
<comment type="caution">
    <text evidence="3">The sequence shown here is derived from an EMBL/GenBank/DDBJ whole genome shotgun (WGS) entry which is preliminary data.</text>
</comment>
<keyword evidence="4" id="KW-1185">Reference proteome</keyword>
<dbReference type="GO" id="GO:0006355">
    <property type="term" value="P:regulation of DNA-templated transcription"/>
    <property type="evidence" value="ECO:0007669"/>
    <property type="project" value="InterPro"/>
</dbReference>
<dbReference type="InterPro" id="IPR036388">
    <property type="entry name" value="WH-like_DNA-bd_sf"/>
</dbReference>
<dbReference type="SMART" id="SM00421">
    <property type="entry name" value="HTH_LUXR"/>
    <property type="match status" value="1"/>
</dbReference>
<dbReference type="Proteomes" id="UP000615234">
    <property type="component" value="Unassembled WGS sequence"/>
</dbReference>
<reference evidence="3 4" key="1">
    <citation type="submission" date="2020-08" db="EMBL/GenBank/DDBJ databases">
        <title>Genome public.</title>
        <authorList>
            <person name="Liu C."/>
            <person name="Sun Q."/>
        </authorList>
    </citation>
    <scope>NUCLEOTIDE SEQUENCE [LARGE SCALE GENOMIC DNA]</scope>
    <source>
        <strain evidence="3 4">NSJ-10</strain>
    </source>
</reference>
<keyword evidence="1" id="KW-0812">Transmembrane</keyword>
<gene>
    <name evidence="3" type="ORF">H8S09_02945</name>
</gene>
<organism evidence="3 4">
    <name type="scientific">Coprococcus hominis</name>
    <name type="common">ex Liu et al. 2022</name>
    <dbReference type="NCBI Taxonomy" id="2763039"/>
    <lineage>
        <taxon>Bacteria</taxon>
        <taxon>Bacillati</taxon>
        <taxon>Bacillota</taxon>
        <taxon>Clostridia</taxon>
        <taxon>Lachnospirales</taxon>
        <taxon>Lachnospiraceae</taxon>
        <taxon>Coprococcus</taxon>
    </lineage>
</organism>
<dbReference type="RefSeq" id="WP_119962431.1">
    <property type="nucleotide sequence ID" value="NZ_JACOOX010000002.1"/>
</dbReference>
<feature type="transmembrane region" description="Helical" evidence="1">
    <location>
        <begin position="166"/>
        <end position="185"/>
    </location>
</feature>
<feature type="domain" description="HTH luxR-type" evidence="2">
    <location>
        <begin position="448"/>
        <end position="516"/>
    </location>
</feature>